<keyword evidence="1" id="KW-0560">Oxidoreductase</keyword>
<gene>
    <name evidence="3" type="ORF">SEMRO_191_G082190.1</name>
</gene>
<evidence type="ECO:0000313" key="3">
    <source>
        <dbReference type="EMBL" id="CAB9504273.1"/>
    </source>
</evidence>
<dbReference type="InterPro" id="IPR050523">
    <property type="entry name" value="AKR_Detox_Biosynth"/>
</dbReference>
<dbReference type="PANTHER" id="PTHR43364">
    <property type="entry name" value="NADH-SPECIFIC METHYLGLYOXAL REDUCTASE-RELATED"/>
    <property type="match status" value="1"/>
</dbReference>
<dbReference type="GO" id="GO:0016491">
    <property type="term" value="F:oxidoreductase activity"/>
    <property type="evidence" value="ECO:0007669"/>
    <property type="project" value="UniProtKB-KW"/>
</dbReference>
<dbReference type="AlphaFoldDB" id="A0A9N8DJR3"/>
<feature type="domain" description="NADP-dependent oxidoreductase" evidence="2">
    <location>
        <begin position="7"/>
        <end position="308"/>
    </location>
</feature>
<dbReference type="OrthoDB" id="2310150at2759"/>
<proteinExistence type="predicted"/>
<evidence type="ECO:0000313" key="4">
    <source>
        <dbReference type="Proteomes" id="UP001153069"/>
    </source>
</evidence>
<evidence type="ECO:0000256" key="1">
    <source>
        <dbReference type="ARBA" id="ARBA00023002"/>
    </source>
</evidence>
<sequence length="362" mass="39991">MRTPIPRIYLGSMTFAWSGQTSSVVDESVALAMVQKFLQFQETSDNDKVPLLDTARVYAGGKTELMVGAVLDKLSVSDSKSSIVVGSKANPALPGGLSRKGIQEQLATSLDAMALSSLGEYYLHQPDTEHSLLESLQCIDELIHQQDKPIASLGMSNYHAVEMERAFTLCQEHNLTPPTVYQGLYNPLNRLVEDELLPVLHKHNCQFVAYNPLAAGLLTGKHLQQGNGVVPAGRFKDNPNYLPRFYTDANFQAVQLIDQACQKEGISMVEASYRWLLRHSQLRPQIDGILIGASSLTQLDENLDSCTAAATQGPLSDQLLEAFDQAWELTQKEGAFPYWRSYSADFPNRESLHPGASYTVKK</sequence>
<dbReference type="EMBL" id="CAICTM010000190">
    <property type="protein sequence ID" value="CAB9504273.1"/>
    <property type="molecule type" value="Genomic_DNA"/>
</dbReference>
<evidence type="ECO:0000259" key="2">
    <source>
        <dbReference type="Pfam" id="PF00248"/>
    </source>
</evidence>
<keyword evidence="4" id="KW-1185">Reference proteome</keyword>
<dbReference type="PANTHER" id="PTHR43364:SF4">
    <property type="entry name" value="NAD(P)-LINKED OXIDOREDUCTASE SUPERFAMILY PROTEIN"/>
    <property type="match status" value="1"/>
</dbReference>
<dbReference type="SUPFAM" id="SSF51430">
    <property type="entry name" value="NAD(P)-linked oxidoreductase"/>
    <property type="match status" value="1"/>
</dbReference>
<comment type="caution">
    <text evidence="3">The sequence shown here is derived from an EMBL/GenBank/DDBJ whole genome shotgun (WGS) entry which is preliminary data.</text>
</comment>
<protein>
    <submittedName>
        <fullName evidence="3">Aflatoxin B1 aldehyde reductase member</fullName>
    </submittedName>
</protein>
<dbReference type="Proteomes" id="UP001153069">
    <property type="component" value="Unassembled WGS sequence"/>
</dbReference>
<dbReference type="Pfam" id="PF00248">
    <property type="entry name" value="Aldo_ket_red"/>
    <property type="match status" value="1"/>
</dbReference>
<dbReference type="Gene3D" id="3.20.20.100">
    <property type="entry name" value="NADP-dependent oxidoreductase domain"/>
    <property type="match status" value="1"/>
</dbReference>
<reference evidence="3" key="1">
    <citation type="submission" date="2020-06" db="EMBL/GenBank/DDBJ databases">
        <authorList>
            <consortium name="Plant Systems Biology data submission"/>
        </authorList>
    </citation>
    <scope>NUCLEOTIDE SEQUENCE</scope>
    <source>
        <strain evidence="3">D6</strain>
    </source>
</reference>
<dbReference type="InterPro" id="IPR036812">
    <property type="entry name" value="NAD(P)_OxRdtase_dom_sf"/>
</dbReference>
<name>A0A9N8DJR3_9STRA</name>
<organism evidence="3 4">
    <name type="scientific">Seminavis robusta</name>
    <dbReference type="NCBI Taxonomy" id="568900"/>
    <lineage>
        <taxon>Eukaryota</taxon>
        <taxon>Sar</taxon>
        <taxon>Stramenopiles</taxon>
        <taxon>Ochrophyta</taxon>
        <taxon>Bacillariophyta</taxon>
        <taxon>Bacillariophyceae</taxon>
        <taxon>Bacillariophycidae</taxon>
        <taxon>Naviculales</taxon>
        <taxon>Naviculaceae</taxon>
        <taxon>Seminavis</taxon>
    </lineage>
</organism>
<dbReference type="InterPro" id="IPR023210">
    <property type="entry name" value="NADP_OxRdtase_dom"/>
</dbReference>
<accession>A0A9N8DJR3</accession>